<evidence type="ECO:0008006" key="5">
    <source>
        <dbReference type="Google" id="ProtNLM"/>
    </source>
</evidence>
<keyword evidence="4" id="KW-1185">Reference proteome</keyword>
<name>A0ABU5YP30_9MYCO</name>
<evidence type="ECO:0000256" key="2">
    <source>
        <dbReference type="SAM" id="SignalP"/>
    </source>
</evidence>
<comment type="caution">
    <text evidence="3">The sequence shown here is derived from an EMBL/GenBank/DDBJ whole genome shotgun (WGS) entry which is preliminary data.</text>
</comment>
<protein>
    <recommendedName>
        <fullName evidence="5">LppI</fullName>
    </recommendedName>
</protein>
<evidence type="ECO:0000313" key="4">
    <source>
        <dbReference type="Proteomes" id="UP001299046"/>
    </source>
</evidence>
<evidence type="ECO:0000256" key="1">
    <source>
        <dbReference type="SAM" id="MobiDB-lite"/>
    </source>
</evidence>
<organism evidence="3 4">
    <name type="scientific">[Mycobacterium] zoologicum</name>
    <dbReference type="NCBI Taxonomy" id="2872311"/>
    <lineage>
        <taxon>Bacteria</taxon>
        <taxon>Bacillati</taxon>
        <taxon>Actinomycetota</taxon>
        <taxon>Actinomycetes</taxon>
        <taxon>Mycobacteriales</taxon>
        <taxon>Mycobacteriaceae</taxon>
        <taxon>Mycolicibacter</taxon>
    </lineage>
</organism>
<feature type="chain" id="PRO_5047220273" description="LppI" evidence="2">
    <location>
        <begin position="22"/>
        <end position="239"/>
    </location>
</feature>
<feature type="region of interest" description="Disordered" evidence="1">
    <location>
        <begin position="21"/>
        <end position="62"/>
    </location>
</feature>
<evidence type="ECO:0000313" key="3">
    <source>
        <dbReference type="EMBL" id="MEB3051815.1"/>
    </source>
</evidence>
<dbReference type="RefSeq" id="WP_224860309.1">
    <property type="nucleotide sequence ID" value="NZ_JAYJJT010000028.1"/>
</dbReference>
<dbReference type="Proteomes" id="UP001299046">
    <property type="component" value="Unassembled WGS sequence"/>
</dbReference>
<dbReference type="PROSITE" id="PS51257">
    <property type="entry name" value="PROKAR_LIPOPROTEIN"/>
    <property type="match status" value="1"/>
</dbReference>
<sequence>MRLAGLIAVLLLIAGCSRASVQEPEPGTSTPSSAASTQSTPSSASPAPGKPSPSSKPATPPVAGAPIADVIAWVEAGRPVDAAGYHKATRDDETTDLVDEVAFTVPAGSRQATKCMTDKDAGDSALACVVDLVSPPPQPADIYGQWKGGWVDFGGNSLRVGSAHGDPGRFLHGDGAELPDGDTLSFGDYRCRADRTGLYCVNYAHRSAVLLRPEGIATFGCLHPVPPPVDAGKLFSCAS</sequence>
<proteinExistence type="predicted"/>
<gene>
    <name evidence="3" type="ORF">KV112_19060</name>
</gene>
<feature type="signal peptide" evidence="2">
    <location>
        <begin position="1"/>
        <end position="21"/>
    </location>
</feature>
<feature type="compositionally biased region" description="Low complexity" evidence="1">
    <location>
        <begin position="22"/>
        <end position="57"/>
    </location>
</feature>
<keyword evidence="2" id="KW-0732">Signal</keyword>
<reference evidence="3 4" key="1">
    <citation type="submission" date="2023-12" db="EMBL/GenBank/DDBJ databases">
        <title>Description of new species of Mycobacterium terrae complex isolated from sewage at the Sao Paulo Zoological Park Foundation in Brazil.</title>
        <authorList>
            <person name="Romagnoli C.L."/>
            <person name="Conceicao E.C."/>
            <person name="Machado E."/>
            <person name="Barreto L.B.P.F."/>
            <person name="Sharma A."/>
            <person name="Silva N.M."/>
            <person name="Marques L.E."/>
            <person name="Juliana M.A."/>
            <person name="Lourenco M.C.S."/>
            <person name="Digiampietri L.A."/>
            <person name="Suffys P.N."/>
            <person name="Viana-Niero C."/>
        </authorList>
    </citation>
    <scope>NUCLEOTIDE SEQUENCE [LARGE SCALE GENOMIC DNA]</scope>
    <source>
        <strain evidence="3 4">MYC123</strain>
    </source>
</reference>
<dbReference type="EMBL" id="JAYJJT010000028">
    <property type="protein sequence ID" value="MEB3051815.1"/>
    <property type="molecule type" value="Genomic_DNA"/>
</dbReference>
<accession>A0ABU5YP30</accession>